<accession>A0A0V0GNC8</accession>
<sequence>MSYLTWPFSCMLIINLLVVNNKKITCSFYPYTCSLSHCIMGHPRREVFSYYLVIFTCLCIFSSTLHV</sequence>
<keyword evidence="1" id="KW-0472">Membrane</keyword>
<evidence type="ECO:0000256" key="1">
    <source>
        <dbReference type="SAM" id="Phobius"/>
    </source>
</evidence>
<protein>
    <submittedName>
        <fullName evidence="2">Putative ovule protein</fullName>
    </submittedName>
</protein>
<name>A0A0V0GNC8_SOLCH</name>
<dbReference type="AlphaFoldDB" id="A0A0V0GNC8"/>
<organism evidence="2">
    <name type="scientific">Solanum chacoense</name>
    <name type="common">Chaco potato</name>
    <dbReference type="NCBI Taxonomy" id="4108"/>
    <lineage>
        <taxon>Eukaryota</taxon>
        <taxon>Viridiplantae</taxon>
        <taxon>Streptophyta</taxon>
        <taxon>Embryophyta</taxon>
        <taxon>Tracheophyta</taxon>
        <taxon>Spermatophyta</taxon>
        <taxon>Magnoliopsida</taxon>
        <taxon>eudicotyledons</taxon>
        <taxon>Gunneridae</taxon>
        <taxon>Pentapetalae</taxon>
        <taxon>asterids</taxon>
        <taxon>lamiids</taxon>
        <taxon>Solanales</taxon>
        <taxon>Solanaceae</taxon>
        <taxon>Solanoideae</taxon>
        <taxon>Solaneae</taxon>
        <taxon>Solanum</taxon>
    </lineage>
</organism>
<keyword evidence="1" id="KW-0812">Transmembrane</keyword>
<evidence type="ECO:0000313" key="2">
    <source>
        <dbReference type="EMBL" id="JAP09309.1"/>
    </source>
</evidence>
<dbReference type="EMBL" id="GEDG01035257">
    <property type="protein sequence ID" value="JAP09309.1"/>
    <property type="molecule type" value="Transcribed_RNA"/>
</dbReference>
<proteinExistence type="predicted"/>
<keyword evidence="1" id="KW-1133">Transmembrane helix</keyword>
<feature type="transmembrane region" description="Helical" evidence="1">
    <location>
        <begin position="47"/>
        <end position="65"/>
    </location>
</feature>
<reference evidence="2" key="1">
    <citation type="submission" date="2015-12" db="EMBL/GenBank/DDBJ databases">
        <title>Gene expression during late stages of embryo sac development: a critical building block for successful pollen-pistil interactions.</title>
        <authorList>
            <person name="Liu Y."/>
            <person name="Joly V."/>
            <person name="Sabar M."/>
            <person name="Matton D.P."/>
        </authorList>
    </citation>
    <scope>NUCLEOTIDE SEQUENCE</scope>
</reference>